<protein>
    <submittedName>
        <fullName evidence="2">Uncharacterized protein</fullName>
    </submittedName>
</protein>
<feature type="compositionally biased region" description="Polar residues" evidence="1">
    <location>
        <begin position="210"/>
        <end position="219"/>
    </location>
</feature>
<dbReference type="VEuPathDB" id="VectorBase:HLOH_061912"/>
<proteinExistence type="predicted"/>
<accession>A0A9J6F816</accession>
<feature type="compositionally biased region" description="Basic and acidic residues" evidence="1">
    <location>
        <begin position="16"/>
        <end position="31"/>
    </location>
</feature>
<dbReference type="Proteomes" id="UP000821853">
    <property type="component" value="Chromosome 1"/>
</dbReference>
<feature type="region of interest" description="Disordered" evidence="1">
    <location>
        <begin position="1"/>
        <end position="246"/>
    </location>
</feature>
<dbReference type="EMBL" id="JABSTR010000001">
    <property type="protein sequence ID" value="KAH9362326.1"/>
    <property type="molecule type" value="Genomic_DNA"/>
</dbReference>
<feature type="compositionally biased region" description="Basic and acidic residues" evidence="1">
    <location>
        <begin position="163"/>
        <end position="176"/>
    </location>
</feature>
<feature type="compositionally biased region" description="Basic and acidic residues" evidence="1">
    <location>
        <begin position="70"/>
        <end position="96"/>
    </location>
</feature>
<organism evidence="2 3">
    <name type="scientific">Haemaphysalis longicornis</name>
    <name type="common">Bush tick</name>
    <dbReference type="NCBI Taxonomy" id="44386"/>
    <lineage>
        <taxon>Eukaryota</taxon>
        <taxon>Metazoa</taxon>
        <taxon>Ecdysozoa</taxon>
        <taxon>Arthropoda</taxon>
        <taxon>Chelicerata</taxon>
        <taxon>Arachnida</taxon>
        <taxon>Acari</taxon>
        <taxon>Parasitiformes</taxon>
        <taxon>Ixodida</taxon>
        <taxon>Ixodoidea</taxon>
        <taxon>Ixodidae</taxon>
        <taxon>Haemaphysalinae</taxon>
        <taxon>Haemaphysalis</taxon>
    </lineage>
</organism>
<gene>
    <name evidence="2" type="ORF">HPB48_017978</name>
</gene>
<sequence length="246" mass="27310">MELQGNQEQIGRTSITHREPRPEAERDRAPGDPRQTQNPGIRDLRGPVGRRDGGPGAQQRGGHPAPHGPEGLRTHPGRDTHENHRQRREPVRDERLLQAVTQGLRFRRDGRPGEAAGGEQAAPGPRRLQRPAHHVELQVSIQAGQGPREDDGRPGTGAPQRARGSDPKGNRHEPGHRPRPRVALGDSQRDLTQRGRLPGIRPRHPELDGQRTQVQSGNRNGEDHRLGLHAQVRGRSGRIFRRGRGE</sequence>
<keyword evidence="3" id="KW-1185">Reference proteome</keyword>
<comment type="caution">
    <text evidence="2">The sequence shown here is derived from an EMBL/GenBank/DDBJ whole genome shotgun (WGS) entry which is preliminary data.</text>
</comment>
<evidence type="ECO:0000313" key="2">
    <source>
        <dbReference type="EMBL" id="KAH9362326.1"/>
    </source>
</evidence>
<evidence type="ECO:0000313" key="3">
    <source>
        <dbReference type="Proteomes" id="UP000821853"/>
    </source>
</evidence>
<reference evidence="2 3" key="1">
    <citation type="journal article" date="2020" name="Cell">
        <title>Large-Scale Comparative Analyses of Tick Genomes Elucidate Their Genetic Diversity and Vector Capacities.</title>
        <authorList>
            <consortium name="Tick Genome and Microbiome Consortium (TIGMIC)"/>
            <person name="Jia N."/>
            <person name="Wang J."/>
            <person name="Shi W."/>
            <person name="Du L."/>
            <person name="Sun Y."/>
            <person name="Zhan W."/>
            <person name="Jiang J.F."/>
            <person name="Wang Q."/>
            <person name="Zhang B."/>
            <person name="Ji P."/>
            <person name="Bell-Sakyi L."/>
            <person name="Cui X.M."/>
            <person name="Yuan T.T."/>
            <person name="Jiang B.G."/>
            <person name="Yang W.F."/>
            <person name="Lam T.T."/>
            <person name="Chang Q.C."/>
            <person name="Ding S.J."/>
            <person name="Wang X.J."/>
            <person name="Zhu J.G."/>
            <person name="Ruan X.D."/>
            <person name="Zhao L."/>
            <person name="Wei J.T."/>
            <person name="Ye R.Z."/>
            <person name="Que T.C."/>
            <person name="Du C.H."/>
            <person name="Zhou Y.H."/>
            <person name="Cheng J.X."/>
            <person name="Dai P.F."/>
            <person name="Guo W.B."/>
            <person name="Han X.H."/>
            <person name="Huang E.J."/>
            <person name="Li L.F."/>
            <person name="Wei W."/>
            <person name="Gao Y.C."/>
            <person name="Liu J.Z."/>
            <person name="Shao H.Z."/>
            <person name="Wang X."/>
            <person name="Wang C.C."/>
            <person name="Yang T.C."/>
            <person name="Huo Q.B."/>
            <person name="Li W."/>
            <person name="Chen H.Y."/>
            <person name="Chen S.E."/>
            <person name="Zhou L.G."/>
            <person name="Ni X.B."/>
            <person name="Tian J.H."/>
            <person name="Sheng Y."/>
            <person name="Liu T."/>
            <person name="Pan Y.S."/>
            <person name="Xia L.Y."/>
            <person name="Li J."/>
            <person name="Zhao F."/>
            <person name="Cao W.C."/>
        </authorList>
    </citation>
    <scope>NUCLEOTIDE SEQUENCE [LARGE SCALE GENOMIC DNA]</scope>
    <source>
        <strain evidence="2">HaeL-2018</strain>
    </source>
</reference>
<feature type="compositionally biased region" description="Polar residues" evidence="1">
    <location>
        <begin position="1"/>
        <end position="14"/>
    </location>
</feature>
<feature type="compositionally biased region" description="Basic residues" evidence="1">
    <location>
        <begin position="235"/>
        <end position="246"/>
    </location>
</feature>
<dbReference type="AlphaFoldDB" id="A0A9J6F816"/>
<feature type="compositionally biased region" description="Low complexity" evidence="1">
    <location>
        <begin position="113"/>
        <end position="126"/>
    </location>
</feature>
<feature type="compositionally biased region" description="Basic and acidic residues" evidence="1">
    <location>
        <begin position="42"/>
        <end position="53"/>
    </location>
</feature>
<evidence type="ECO:0000256" key="1">
    <source>
        <dbReference type="SAM" id="MobiDB-lite"/>
    </source>
</evidence>
<name>A0A9J6F816_HAELO</name>